<proteinExistence type="predicted"/>
<dbReference type="Proteomes" id="UP000242032">
    <property type="component" value="Segment"/>
</dbReference>
<accession>A0A2D1GQY1</accession>
<keyword evidence="2" id="KW-1185">Reference proteome</keyword>
<evidence type="ECO:0000313" key="1">
    <source>
        <dbReference type="EMBL" id="ATN94733.1"/>
    </source>
</evidence>
<organism evidence="1 2">
    <name type="scientific">Pseudomonas phage SL2</name>
    <dbReference type="NCBI Taxonomy" id="2041345"/>
    <lineage>
        <taxon>Viruses</taxon>
        <taxon>Duplodnaviria</taxon>
        <taxon>Heunggongvirae</taxon>
        <taxon>Uroviricota</taxon>
        <taxon>Caudoviricetes</taxon>
        <taxon>Chimalliviridae</taxon>
        <taxon>Phikzvirus</taxon>
        <taxon>Phikzvirus SL2</taxon>
    </lineage>
</organism>
<dbReference type="EMBL" id="MF805716">
    <property type="protein sequence ID" value="ATN94733.1"/>
    <property type="molecule type" value="Genomic_DNA"/>
</dbReference>
<gene>
    <name evidence="1" type="ORF">SL2_156</name>
</gene>
<reference evidence="1 2" key="1">
    <citation type="journal article" date="2017" name="Viruses">
        <title>Differential Effect of Newly Isolated Phages Belonging to PB1-Like, phiKZ-Like and LUZ24-Like Viruses against Multi-Drug Resistant Pseudomonas aeruginosa under Varying Growth Conditions.</title>
        <authorList>
            <person name="Latz S."/>
            <person name="Kruttgen A."/>
            <person name="Hafner H."/>
            <person name="Buhl E.M."/>
            <person name="Ritter K."/>
            <person name="Horz H.P."/>
        </authorList>
    </citation>
    <scope>NUCLEOTIDE SEQUENCE [LARGE SCALE GENOMIC DNA]</scope>
</reference>
<protein>
    <submittedName>
        <fullName evidence="1">Uncharacterized protein</fullName>
    </submittedName>
</protein>
<name>A0A2D1GQY1_9CAUD</name>
<sequence>MSLLKKIGLALIGSEGRKEVFEQELTKLSNTNAVIDQMVINVLGSKKKLNDFLIEAEEIDSKKLGFIKNRAELIKLVKSKYSQDPRVADVVVSLYIGGFIY</sequence>
<evidence type="ECO:0000313" key="2">
    <source>
        <dbReference type="Proteomes" id="UP000242032"/>
    </source>
</evidence>